<feature type="domain" description="M23ase beta-sheet core" evidence="1">
    <location>
        <begin position="51"/>
        <end position="150"/>
    </location>
</feature>
<dbReference type="Gene3D" id="2.70.70.10">
    <property type="entry name" value="Glucose Permease (Domain IIA)"/>
    <property type="match status" value="1"/>
</dbReference>
<accession>A0AA42IZ37</accession>
<dbReference type="PANTHER" id="PTHR21666">
    <property type="entry name" value="PEPTIDASE-RELATED"/>
    <property type="match status" value="1"/>
</dbReference>
<dbReference type="InterPro" id="IPR016047">
    <property type="entry name" value="M23ase_b-sheet_dom"/>
</dbReference>
<reference evidence="2" key="1">
    <citation type="journal article" date="2023" name="Int. J. Syst. Evol. Microbiol.">
        <title>&lt;i&gt;Holtiella tumoricola&lt;/i&gt; gen. nov. sp. nov., isolated from a human clinical sample.</title>
        <authorList>
            <person name="Allen-Vercoe E."/>
            <person name="Daigneault M.C."/>
            <person name="Vancuren S.J."/>
            <person name="Cochrane K."/>
            <person name="O'Neal L.L."/>
            <person name="Sankaranarayanan K."/>
            <person name="Lawson P.A."/>
        </authorList>
    </citation>
    <scope>NUCLEOTIDE SEQUENCE</scope>
    <source>
        <strain evidence="2">CC70A</strain>
    </source>
</reference>
<dbReference type="AlphaFoldDB" id="A0AA42IZ37"/>
<proteinExistence type="predicted"/>
<dbReference type="InterPro" id="IPR050570">
    <property type="entry name" value="Cell_wall_metabolism_enzyme"/>
</dbReference>
<name>A0AA42IZ37_9FIRM</name>
<sequence length="173" mass="18834">MKKKYGWLIGITLFLGIPLISFAQTNLLFKSPVEGISRMLAPFGENRGGYTHEGIDIDIPMLTPLYAVEAGTITKAAPDSKGVNNGGGHMVFIDHGDGIESRYMHMSLYAVKAGDKVEAGDLIGFSGDSGDATKPLLHYELRVNQVPVDPAFIFEVKEEIVEPVIEPFLIPQT</sequence>
<comment type="caution">
    <text evidence="2">The sequence shown here is derived from an EMBL/GenBank/DDBJ whole genome shotgun (WGS) entry which is preliminary data.</text>
</comment>
<dbReference type="RefSeq" id="WP_271010970.1">
    <property type="nucleotide sequence ID" value="NZ_JAQIFT010000010.1"/>
</dbReference>
<evidence type="ECO:0000259" key="1">
    <source>
        <dbReference type="Pfam" id="PF01551"/>
    </source>
</evidence>
<evidence type="ECO:0000313" key="2">
    <source>
        <dbReference type="EMBL" id="MDA3730307.1"/>
    </source>
</evidence>
<dbReference type="GO" id="GO:0004222">
    <property type="term" value="F:metalloendopeptidase activity"/>
    <property type="evidence" value="ECO:0007669"/>
    <property type="project" value="TreeGrafter"/>
</dbReference>
<dbReference type="Proteomes" id="UP001169242">
    <property type="component" value="Unassembled WGS sequence"/>
</dbReference>
<dbReference type="CDD" id="cd12797">
    <property type="entry name" value="M23_peptidase"/>
    <property type="match status" value="1"/>
</dbReference>
<dbReference type="Pfam" id="PF01551">
    <property type="entry name" value="Peptidase_M23"/>
    <property type="match status" value="1"/>
</dbReference>
<dbReference type="InterPro" id="IPR011055">
    <property type="entry name" value="Dup_hybrid_motif"/>
</dbReference>
<dbReference type="EMBL" id="JAQIFT010000010">
    <property type="protein sequence ID" value="MDA3730307.1"/>
    <property type="molecule type" value="Genomic_DNA"/>
</dbReference>
<gene>
    <name evidence="2" type="ORF">PBV87_02160</name>
</gene>
<dbReference type="SUPFAM" id="SSF51261">
    <property type="entry name" value="Duplicated hybrid motif"/>
    <property type="match status" value="1"/>
</dbReference>
<keyword evidence="3" id="KW-1185">Reference proteome</keyword>
<protein>
    <submittedName>
        <fullName evidence="2">M23 family metallopeptidase</fullName>
    </submittedName>
</protein>
<evidence type="ECO:0000313" key="3">
    <source>
        <dbReference type="Proteomes" id="UP001169242"/>
    </source>
</evidence>
<dbReference type="PANTHER" id="PTHR21666:SF270">
    <property type="entry name" value="MUREIN HYDROLASE ACTIVATOR ENVC"/>
    <property type="match status" value="1"/>
</dbReference>
<organism evidence="2 3">
    <name type="scientific">Holtiella tumoricola</name>
    <dbReference type="NCBI Taxonomy" id="3018743"/>
    <lineage>
        <taxon>Bacteria</taxon>
        <taxon>Bacillati</taxon>
        <taxon>Bacillota</taxon>
        <taxon>Clostridia</taxon>
        <taxon>Lachnospirales</taxon>
        <taxon>Cellulosilyticaceae</taxon>
        <taxon>Holtiella</taxon>
    </lineage>
</organism>